<evidence type="ECO:0000256" key="1">
    <source>
        <dbReference type="ARBA" id="ARBA00022679"/>
    </source>
</evidence>
<dbReference type="PROSITE" id="PS50290">
    <property type="entry name" value="PI3_4_KINASE_3"/>
    <property type="match status" value="1"/>
</dbReference>
<dbReference type="AlphaFoldDB" id="A0AAX4JFK8"/>
<dbReference type="KEGG" id="vnx:VNE69_10129"/>
<dbReference type="GO" id="GO:0004430">
    <property type="term" value="F:1-phosphatidylinositol 4-kinase activity"/>
    <property type="evidence" value="ECO:0007669"/>
    <property type="project" value="TreeGrafter"/>
</dbReference>
<feature type="region of interest" description="Disordered" evidence="4">
    <location>
        <begin position="417"/>
        <end position="447"/>
    </location>
</feature>
<keyword evidence="7" id="KW-1185">Reference proteome</keyword>
<keyword evidence="1" id="KW-0808">Transferase</keyword>
<dbReference type="Gene3D" id="3.30.1010.10">
    <property type="entry name" value="Phosphatidylinositol 3-kinase Catalytic Subunit, Chain A, domain 4"/>
    <property type="match status" value="1"/>
</dbReference>
<evidence type="ECO:0000313" key="6">
    <source>
        <dbReference type="EMBL" id="WUR04779.1"/>
    </source>
</evidence>
<dbReference type="GeneID" id="90542611"/>
<dbReference type="Pfam" id="PF00454">
    <property type="entry name" value="PI3_PI4_kinase"/>
    <property type="match status" value="1"/>
</dbReference>
<keyword evidence="3" id="KW-0175">Coiled coil</keyword>
<evidence type="ECO:0000256" key="3">
    <source>
        <dbReference type="SAM" id="Coils"/>
    </source>
</evidence>
<dbReference type="CDD" id="cd00893">
    <property type="entry name" value="PI4Kc_III"/>
    <property type="match status" value="1"/>
</dbReference>
<dbReference type="GO" id="GO:0046854">
    <property type="term" value="P:phosphatidylinositol phosphate biosynthetic process"/>
    <property type="evidence" value="ECO:0007669"/>
    <property type="project" value="InterPro"/>
</dbReference>
<proteinExistence type="predicted"/>
<dbReference type="SMART" id="SM00146">
    <property type="entry name" value="PI3Kc"/>
    <property type="match status" value="1"/>
</dbReference>
<dbReference type="EMBL" id="CP142735">
    <property type="protein sequence ID" value="WUR04779.1"/>
    <property type="molecule type" value="Genomic_DNA"/>
</dbReference>
<evidence type="ECO:0000259" key="5">
    <source>
        <dbReference type="PROSITE" id="PS50290"/>
    </source>
</evidence>
<keyword evidence="2" id="KW-0418">Kinase</keyword>
<dbReference type="InterPro" id="IPR036940">
    <property type="entry name" value="PI3/4_kinase_cat_sf"/>
</dbReference>
<dbReference type="GO" id="GO:0005737">
    <property type="term" value="C:cytoplasm"/>
    <property type="evidence" value="ECO:0007669"/>
    <property type="project" value="TreeGrafter"/>
</dbReference>
<evidence type="ECO:0000313" key="7">
    <source>
        <dbReference type="Proteomes" id="UP001334084"/>
    </source>
</evidence>
<name>A0AAX4JFK8_9MICR</name>
<dbReference type="InterPro" id="IPR018936">
    <property type="entry name" value="PI3/4_kinase_CS"/>
</dbReference>
<sequence>MNSEDSNLWLKKLINTKNFDPWLAVSFLYRYPTVGIHEYICKKLKHYNLLIIIPQLVHVFLYHSDSEISKPLYNLLKNSSLKNRKFFLALYFYLKGSIELIDSKKSIFCYFLICDIFKDELRYNNKKILEAQIYYKKRFSKLPGIFKDKKSISNFDGIFLCFLRSVFWVVDLKMFKNIKDYEKIFLQSKNISKINFKSDFRGYAFRSDLIKSSIIFIEYLIDISKRLNKLPKSLRQKGLEMELKLLNCNLPGRITLPFFKMKYLLNIKIEKCTILNSAENCPFVIVMEVANEKSKKNKMDIKNASFIMKQLNAVSGMTYISESSGIKENVLVSLEQILDIDQKYEESEANLDDVEANLKDYSNIRDDTKDNIKDGLDNIKDGLDNIDGLDILNMNLLNLNGTNDIVDMSSVFFMNKKEENKNEENKDKEIPEEHKNEDNPEENIKIDDKSNPYVKLKDYKMVSMIVKTGSSLKQEIIAYQILSVMQEIWTEEKKDIWIKVYQIYFVNNNAGLVETVTDAYSIHKIKEIGKQENRNFSLKTYFIDKYGDQTEEYKKATHNFLISLVGYSLACYLLQVKDRHNGNILLDSQGHLIHVDFGFILGDHPGFYCVEIAPFKFSSEYEELIRDLSEDFKILFLEGFCALRRHSERLCRILEILSENSDMKCINKKTLSNFKDRLKLEMSDKEIEAYCLLLINKSYNSMGTGLYDSYQYFSNGYL</sequence>
<accession>A0AAX4JFK8</accession>
<dbReference type="RefSeq" id="XP_065330924.1">
    <property type="nucleotide sequence ID" value="XM_065474852.1"/>
</dbReference>
<dbReference type="SUPFAM" id="SSF56112">
    <property type="entry name" value="Protein kinase-like (PK-like)"/>
    <property type="match status" value="1"/>
</dbReference>
<dbReference type="PANTHER" id="PTHR10048:SF22">
    <property type="entry name" value="PHOSPHATIDYLINOSITOL 4-KINASE BETA"/>
    <property type="match status" value="1"/>
</dbReference>
<dbReference type="InterPro" id="IPR011009">
    <property type="entry name" value="Kinase-like_dom_sf"/>
</dbReference>
<evidence type="ECO:0000256" key="4">
    <source>
        <dbReference type="SAM" id="MobiDB-lite"/>
    </source>
</evidence>
<dbReference type="InterPro" id="IPR000403">
    <property type="entry name" value="PI3/4_kinase_cat_dom"/>
</dbReference>
<feature type="coiled-coil region" evidence="3">
    <location>
        <begin position="337"/>
        <end position="371"/>
    </location>
</feature>
<dbReference type="PROSITE" id="PS00916">
    <property type="entry name" value="PI3_4_KINASE_2"/>
    <property type="match status" value="1"/>
</dbReference>
<organism evidence="6 7">
    <name type="scientific">Vairimorpha necatrix</name>
    <dbReference type="NCBI Taxonomy" id="6039"/>
    <lineage>
        <taxon>Eukaryota</taxon>
        <taxon>Fungi</taxon>
        <taxon>Fungi incertae sedis</taxon>
        <taxon>Microsporidia</taxon>
        <taxon>Nosematidae</taxon>
        <taxon>Vairimorpha</taxon>
    </lineage>
</organism>
<dbReference type="Gene3D" id="1.10.1070.11">
    <property type="entry name" value="Phosphatidylinositol 3-/4-kinase, catalytic domain"/>
    <property type="match status" value="1"/>
</dbReference>
<dbReference type="InterPro" id="IPR015433">
    <property type="entry name" value="PI3/4_kinase"/>
</dbReference>
<reference evidence="6" key="1">
    <citation type="journal article" date="2024" name="BMC Genomics">
        <title>Functional annotation of a divergent genome using sequence and structure-based similarity.</title>
        <authorList>
            <person name="Svedberg D."/>
            <person name="Winiger R.R."/>
            <person name="Berg A."/>
            <person name="Sharma H."/>
            <person name="Tellgren-Roth C."/>
            <person name="Debrunner-Vossbrinck B.A."/>
            <person name="Vossbrinck C.R."/>
            <person name="Barandun J."/>
        </authorList>
    </citation>
    <scope>NUCLEOTIDE SEQUENCE</scope>
    <source>
        <strain evidence="6">Illinois isolate</strain>
    </source>
</reference>
<feature type="domain" description="PI3K/PI4K catalytic" evidence="5">
    <location>
        <begin position="438"/>
        <end position="703"/>
    </location>
</feature>
<evidence type="ECO:0000256" key="2">
    <source>
        <dbReference type="ARBA" id="ARBA00022777"/>
    </source>
</evidence>
<dbReference type="PANTHER" id="PTHR10048">
    <property type="entry name" value="PHOSPHATIDYLINOSITOL KINASE"/>
    <property type="match status" value="1"/>
</dbReference>
<gene>
    <name evidence="6" type="ORF">VNE69_10129</name>
</gene>
<dbReference type="GO" id="GO:0048015">
    <property type="term" value="P:phosphatidylinositol-mediated signaling"/>
    <property type="evidence" value="ECO:0007669"/>
    <property type="project" value="TreeGrafter"/>
</dbReference>
<dbReference type="Proteomes" id="UP001334084">
    <property type="component" value="Chromosome 10"/>
</dbReference>
<dbReference type="GO" id="GO:0016020">
    <property type="term" value="C:membrane"/>
    <property type="evidence" value="ECO:0007669"/>
    <property type="project" value="TreeGrafter"/>
</dbReference>
<protein>
    <submittedName>
        <fullName evidence="6">Phosphatidylinositol 4-kinase</fullName>
    </submittedName>
</protein>